<reference evidence="1 2" key="1">
    <citation type="journal article" date="2016" name="Genom Data">
        <title>Complete genome sequence of a giant Vibrio phage ValKK3 infecting Vibrio alginolyticus.</title>
        <authorList>
            <person name="Lal T.M."/>
            <person name="Sano M."/>
            <person name="Hatai K."/>
            <person name="Ransangan J."/>
        </authorList>
    </citation>
    <scope>NUCLEOTIDE SEQUENCE [LARGE SCALE GENOMIC DNA]</scope>
</reference>
<dbReference type="Proteomes" id="UP000202888">
    <property type="component" value="Segment"/>
</dbReference>
<name>A0A0D4DBC1_9CAUD</name>
<protein>
    <submittedName>
        <fullName evidence="1">Uncharacterized protein</fullName>
    </submittedName>
</protein>
<dbReference type="KEGG" id="vg:26628596"/>
<dbReference type="GeneID" id="26628596"/>
<evidence type="ECO:0000313" key="1">
    <source>
        <dbReference type="EMBL" id="AJT61111.1"/>
    </source>
</evidence>
<dbReference type="RefSeq" id="YP_009201373.1">
    <property type="nucleotide sequence ID" value="NC_028829.1"/>
</dbReference>
<accession>A0A0D4DBC1</accession>
<organism evidence="1 2">
    <name type="scientific">Vibrio phage ValKK3</name>
    <dbReference type="NCBI Taxonomy" id="1610855"/>
    <lineage>
        <taxon>Viruses</taxon>
        <taxon>Duplodnaviria</taxon>
        <taxon>Heunggongvirae</taxon>
        <taxon>Uroviricota</taxon>
        <taxon>Caudoviricetes</taxon>
        <taxon>Pantevenvirales</taxon>
        <taxon>Straboviridae</taxon>
        <taxon>Schizotequatrovirus</taxon>
        <taxon>Schizotequatrovirus valkk3</taxon>
    </lineage>
</organism>
<evidence type="ECO:0000313" key="2">
    <source>
        <dbReference type="Proteomes" id="UP000202888"/>
    </source>
</evidence>
<keyword evidence="2" id="KW-1185">Reference proteome</keyword>
<sequence>MTRDEMFYKMKDGCFKFEHKGKKYHATLCKHYLPHLDCNREEQRKNENGADNELTFFDLNRNVWVTIEC</sequence>
<dbReference type="OrthoDB" id="27669at10239"/>
<dbReference type="EMBL" id="KP671755">
    <property type="protein sequence ID" value="AJT61111.1"/>
    <property type="molecule type" value="Genomic_DNA"/>
</dbReference>
<proteinExistence type="predicted"/>